<evidence type="ECO:0000313" key="1">
    <source>
        <dbReference type="EMBL" id="KAG7059261.1"/>
    </source>
</evidence>
<organism evidence="1 2">
    <name type="scientific">Colletotrichum scovillei</name>
    <dbReference type="NCBI Taxonomy" id="1209932"/>
    <lineage>
        <taxon>Eukaryota</taxon>
        <taxon>Fungi</taxon>
        <taxon>Dikarya</taxon>
        <taxon>Ascomycota</taxon>
        <taxon>Pezizomycotina</taxon>
        <taxon>Sordariomycetes</taxon>
        <taxon>Hypocreomycetidae</taxon>
        <taxon>Glomerellales</taxon>
        <taxon>Glomerellaceae</taxon>
        <taxon>Colletotrichum</taxon>
        <taxon>Colletotrichum acutatum species complex</taxon>
    </lineage>
</organism>
<dbReference type="EMBL" id="JAESDN010000001">
    <property type="protein sequence ID" value="KAG7059261.1"/>
    <property type="molecule type" value="Genomic_DNA"/>
</dbReference>
<reference evidence="1" key="1">
    <citation type="submission" date="2021-05" db="EMBL/GenBank/DDBJ databases">
        <title>Comparative genomics of three Colletotrichum scovillei strains and genetic complementation revealed genes involved fungal growth and virulence on chili pepper.</title>
        <authorList>
            <person name="Hsieh D.-K."/>
            <person name="Chuang S.-C."/>
            <person name="Chen C.-Y."/>
            <person name="Chao Y.-T."/>
            <person name="Lu M.-Y.J."/>
            <person name="Lee M.-H."/>
            <person name="Shih M.-C."/>
        </authorList>
    </citation>
    <scope>NUCLEOTIDE SEQUENCE</scope>
    <source>
        <strain evidence="1">Coll-153</strain>
    </source>
</reference>
<evidence type="ECO:0000313" key="2">
    <source>
        <dbReference type="Proteomes" id="UP000699042"/>
    </source>
</evidence>
<comment type="caution">
    <text evidence="1">The sequence shown here is derived from an EMBL/GenBank/DDBJ whole genome shotgun (WGS) entry which is preliminary data.</text>
</comment>
<dbReference type="AlphaFoldDB" id="A0A9P7UMN7"/>
<dbReference type="Proteomes" id="UP000699042">
    <property type="component" value="Unassembled WGS sequence"/>
</dbReference>
<name>A0A9P7UMN7_9PEZI</name>
<accession>A0A9P7UMN7</accession>
<keyword evidence="2" id="KW-1185">Reference proteome</keyword>
<proteinExistence type="predicted"/>
<gene>
    <name evidence="1" type="ORF">JMJ77_006627</name>
</gene>
<sequence length="70" mass="7603">MYRRRPVPMAKEPPGETEGYASCTKWEPGALTRHCYPARTPGLRPINKDYMGSHATLPGSARAASGISSI</sequence>
<protein>
    <submittedName>
        <fullName evidence="1">Uncharacterized protein</fullName>
    </submittedName>
</protein>